<name>A0A0N4WK00_HAEPC</name>
<keyword evidence="2" id="KW-1185">Reference proteome</keyword>
<evidence type="ECO:0000313" key="1">
    <source>
        <dbReference type="EMBL" id="VDO42685.1"/>
    </source>
</evidence>
<protein>
    <submittedName>
        <fullName evidence="3">Acyl-CoA_dh_1 domain-containing protein</fullName>
    </submittedName>
</protein>
<gene>
    <name evidence="1" type="ORF">HPLM_LOCUS11364</name>
</gene>
<reference evidence="3" key="1">
    <citation type="submission" date="2017-02" db="UniProtKB">
        <authorList>
            <consortium name="WormBaseParasite"/>
        </authorList>
    </citation>
    <scope>IDENTIFICATION</scope>
</reference>
<proteinExistence type="predicted"/>
<evidence type="ECO:0000313" key="2">
    <source>
        <dbReference type="Proteomes" id="UP000268014"/>
    </source>
</evidence>
<sequence length="132" mass="14516">MGTAPMFSSCSGHVRNNLMMQARNIEYDVIGADRDEKALLVHAVFGIGEELFLGTCENRGVGGIGVLVNTHSAMNIDSYESLTARIGRLQLRRFGSSNHLRCLRTNIKLRIRGVGSVLHGSGVALQRRPYFL</sequence>
<organism evidence="3">
    <name type="scientific">Haemonchus placei</name>
    <name type="common">Barber's pole worm</name>
    <dbReference type="NCBI Taxonomy" id="6290"/>
    <lineage>
        <taxon>Eukaryota</taxon>
        <taxon>Metazoa</taxon>
        <taxon>Ecdysozoa</taxon>
        <taxon>Nematoda</taxon>
        <taxon>Chromadorea</taxon>
        <taxon>Rhabditida</taxon>
        <taxon>Rhabditina</taxon>
        <taxon>Rhabditomorpha</taxon>
        <taxon>Strongyloidea</taxon>
        <taxon>Trichostrongylidae</taxon>
        <taxon>Haemonchus</taxon>
    </lineage>
</organism>
<accession>A0A0N4WK00</accession>
<reference evidence="1 2" key="2">
    <citation type="submission" date="2018-11" db="EMBL/GenBank/DDBJ databases">
        <authorList>
            <consortium name="Pathogen Informatics"/>
        </authorList>
    </citation>
    <scope>NUCLEOTIDE SEQUENCE [LARGE SCALE GENOMIC DNA]</scope>
    <source>
        <strain evidence="1 2">MHpl1</strain>
    </source>
</reference>
<dbReference type="EMBL" id="UZAF01017546">
    <property type="protein sequence ID" value="VDO42685.1"/>
    <property type="molecule type" value="Genomic_DNA"/>
</dbReference>
<dbReference type="Proteomes" id="UP000268014">
    <property type="component" value="Unassembled WGS sequence"/>
</dbReference>
<dbReference type="AlphaFoldDB" id="A0A0N4WK00"/>
<evidence type="ECO:0000313" key="3">
    <source>
        <dbReference type="WBParaSite" id="HPLM_0001137201-mRNA-1"/>
    </source>
</evidence>
<dbReference type="WBParaSite" id="HPLM_0001137201-mRNA-1">
    <property type="protein sequence ID" value="HPLM_0001137201-mRNA-1"/>
    <property type="gene ID" value="HPLM_0001137201"/>
</dbReference>